<feature type="region of interest" description="Disordered" evidence="1">
    <location>
        <begin position="475"/>
        <end position="495"/>
    </location>
</feature>
<evidence type="ECO:0000313" key="4">
    <source>
        <dbReference type="Proteomes" id="UP000194761"/>
    </source>
</evidence>
<feature type="transmembrane region" description="Helical" evidence="2">
    <location>
        <begin position="52"/>
        <end position="72"/>
    </location>
</feature>
<reference evidence="3 4" key="1">
    <citation type="submission" date="2017-05" db="EMBL/GenBank/DDBJ databases">
        <title>Biotechnological potential of actinobacteria isolated from South African environments.</title>
        <authorList>
            <person name="Le Roes-Hill M."/>
            <person name="Prins A."/>
            <person name="Durrell K.A."/>
        </authorList>
    </citation>
    <scope>NUCLEOTIDE SEQUENCE [LARGE SCALE GENOMIC DNA]</scope>
    <source>
        <strain evidence="3">M26</strain>
    </source>
</reference>
<keyword evidence="2" id="KW-0812">Transmembrane</keyword>
<feature type="transmembrane region" description="Helical" evidence="2">
    <location>
        <begin position="240"/>
        <end position="258"/>
    </location>
</feature>
<keyword evidence="4" id="KW-1185">Reference proteome</keyword>
<feature type="transmembrane region" description="Helical" evidence="2">
    <location>
        <begin position="360"/>
        <end position="380"/>
    </location>
</feature>
<feature type="transmembrane region" description="Helical" evidence="2">
    <location>
        <begin position="422"/>
        <end position="439"/>
    </location>
</feature>
<dbReference type="AlphaFoldDB" id="A0A243RUD0"/>
<feature type="transmembrane region" description="Helical" evidence="2">
    <location>
        <begin position="331"/>
        <end position="353"/>
    </location>
</feature>
<organism evidence="3 4">
    <name type="scientific">Streptosporangium minutum</name>
    <dbReference type="NCBI Taxonomy" id="569862"/>
    <lineage>
        <taxon>Bacteria</taxon>
        <taxon>Bacillati</taxon>
        <taxon>Actinomycetota</taxon>
        <taxon>Actinomycetes</taxon>
        <taxon>Streptosporangiales</taxon>
        <taxon>Streptosporangiaceae</taxon>
        <taxon>Streptosporangium</taxon>
    </lineage>
</organism>
<feature type="transmembrane region" description="Helical" evidence="2">
    <location>
        <begin position="115"/>
        <end position="136"/>
    </location>
</feature>
<dbReference type="RefSeq" id="WP_086568978.1">
    <property type="nucleotide sequence ID" value="NZ_NGFP01000016.1"/>
</dbReference>
<keyword evidence="2" id="KW-1133">Transmembrane helix</keyword>
<protein>
    <submittedName>
        <fullName evidence="3">Uncharacterized protein</fullName>
    </submittedName>
</protein>
<feature type="transmembrane region" description="Helical" evidence="2">
    <location>
        <begin position="92"/>
        <end position="109"/>
    </location>
</feature>
<proteinExistence type="predicted"/>
<sequence>MRRYRFGRIATLFAAIYVAVVIVSGVRALATGDPALLREIVTGEWDADFMPYAWWVELLMVAGGVLQGWAYWQILRGRPTGAAAVNDRPVRLLRAALYLSVACTLLYRLPLPYQWWFGLPSGLLQIAVVGLFFVVLADVLPRWLRLLGLVAGLANAAMGMAVTFAYGLGQYPVMQFVSPYQLGNAVYLLWLVPVLAGQDRDARWTRGTVRMGVASAALSLLSSGSHSVISFGGWGVDYDLLLVMVLGILGVLGTVWQARSAHDLGVLTPVPSAAPAVQVAPARAWPLAAVAVVLPLIPAAVNLADGIPAWIGPRGAVDDLFHGYVSYPATVLWVALDMLVGVGAPAVLILIAVMRRTRRLLRVTMLTLTLAAAAGIVTALTTESEADRQLIPEMIEQRLALYPDGLFDRNDKGEVLFGLSPLWYSTALAASALALLLLYRFPSAARSRHHVLAAALATSVTLCFLPVADQPRGQVTTAEDCSPPEAWEMDGEPVEPPPPTGTRAFICAVRQQLTLPFAATAPDQVLLDHGRRLCAVYTRNDPRELARLREVEGLSVRNLSEVLAGICPAAKAEIAAAAAARDREFNEFMAEEQRKCDATPRHRPLVKPAKAIRLKEPQWPEAGLELYDESPEEGKSTTSGPVTAGPGHVMVSTNSDFHVCVTLETYTRRPPVETKGWDNVIEVGYANQSGEMSFMDGLSGTELPDLSLNGRKGHYRIRLHLAWFPWKGEEDGIQRLLIMAYPGPGDKVVNHRLIDGESTFNRRKKPAGGLPGRGSGVR</sequence>
<feature type="region of interest" description="Disordered" evidence="1">
    <location>
        <begin position="627"/>
        <end position="646"/>
    </location>
</feature>
<gene>
    <name evidence="3" type="ORF">CA984_05820</name>
</gene>
<feature type="transmembrane region" description="Helical" evidence="2">
    <location>
        <begin position="287"/>
        <end position="311"/>
    </location>
</feature>
<feature type="transmembrane region" description="Helical" evidence="2">
    <location>
        <begin position="180"/>
        <end position="197"/>
    </location>
</feature>
<dbReference type="Proteomes" id="UP000194761">
    <property type="component" value="Unassembled WGS sequence"/>
</dbReference>
<evidence type="ECO:0000313" key="3">
    <source>
        <dbReference type="EMBL" id="OUC98765.1"/>
    </source>
</evidence>
<keyword evidence="2" id="KW-0472">Membrane</keyword>
<accession>A0A243RUD0</accession>
<feature type="transmembrane region" description="Helical" evidence="2">
    <location>
        <begin position="143"/>
        <end position="168"/>
    </location>
</feature>
<feature type="transmembrane region" description="Helical" evidence="2">
    <location>
        <begin position="451"/>
        <end position="468"/>
    </location>
</feature>
<evidence type="ECO:0000256" key="2">
    <source>
        <dbReference type="SAM" id="Phobius"/>
    </source>
</evidence>
<feature type="transmembrane region" description="Helical" evidence="2">
    <location>
        <begin position="209"/>
        <end position="234"/>
    </location>
</feature>
<comment type="caution">
    <text evidence="3">The sequence shown here is derived from an EMBL/GenBank/DDBJ whole genome shotgun (WGS) entry which is preliminary data.</text>
</comment>
<evidence type="ECO:0000256" key="1">
    <source>
        <dbReference type="SAM" id="MobiDB-lite"/>
    </source>
</evidence>
<dbReference type="EMBL" id="NGFP01000016">
    <property type="protein sequence ID" value="OUC98765.1"/>
    <property type="molecule type" value="Genomic_DNA"/>
</dbReference>
<name>A0A243RUD0_9ACTN</name>